<name>A0ABR5Q3I2_9ACTN</name>
<dbReference type="PANTHER" id="PTHR23407">
    <property type="entry name" value="ATPASE INHIBITOR/5-FORMYLTETRAHYDROFOLATE CYCLO-LIGASE"/>
    <property type="match status" value="1"/>
</dbReference>
<dbReference type="InterPro" id="IPR024185">
    <property type="entry name" value="FTHF_cligase-like_sf"/>
</dbReference>
<dbReference type="PIRSF" id="PIRSF006806">
    <property type="entry name" value="FTHF_cligase"/>
    <property type="match status" value="1"/>
</dbReference>
<dbReference type="RefSeq" id="WP_237755888.1">
    <property type="nucleotide sequence ID" value="NZ_JQCP01000001.1"/>
</dbReference>
<evidence type="ECO:0000256" key="4">
    <source>
        <dbReference type="RuleBase" id="RU361279"/>
    </source>
</evidence>
<dbReference type="Proteomes" id="UP000051927">
    <property type="component" value="Unassembled WGS sequence"/>
</dbReference>
<organism evidence="5 6">
    <name type="scientific">Lancefieldella rimae</name>
    <dbReference type="NCBI Taxonomy" id="1383"/>
    <lineage>
        <taxon>Bacteria</taxon>
        <taxon>Bacillati</taxon>
        <taxon>Actinomycetota</taxon>
        <taxon>Coriobacteriia</taxon>
        <taxon>Coriobacteriales</taxon>
        <taxon>Atopobiaceae</taxon>
        <taxon>Lancefieldella</taxon>
    </lineage>
</organism>
<keyword evidence="3 4" id="KW-0067">ATP-binding</keyword>
<dbReference type="InterPro" id="IPR037171">
    <property type="entry name" value="NagB/RpiA_transferase-like"/>
</dbReference>
<gene>
    <name evidence="5" type="ORF">IV60_GL000424</name>
</gene>
<dbReference type="GeneID" id="84903920"/>
<accession>A0ABR5Q3I2</accession>
<proteinExistence type="inferred from homology"/>
<keyword evidence="4" id="KW-0479">Metal-binding</keyword>
<dbReference type="Gene3D" id="3.40.50.10420">
    <property type="entry name" value="NagB/RpiA/CoA transferase-like"/>
    <property type="match status" value="1"/>
</dbReference>
<comment type="caution">
    <text evidence="5">The sequence shown here is derived from an EMBL/GenBank/DDBJ whole genome shotgun (WGS) entry which is preliminary data.</text>
</comment>
<dbReference type="PANTHER" id="PTHR23407:SF1">
    <property type="entry name" value="5-FORMYLTETRAHYDROFOLATE CYCLO-LIGASE"/>
    <property type="match status" value="1"/>
</dbReference>
<dbReference type="SUPFAM" id="SSF100950">
    <property type="entry name" value="NagB/RpiA/CoA transferase-like"/>
    <property type="match status" value="1"/>
</dbReference>
<evidence type="ECO:0000313" key="5">
    <source>
        <dbReference type="EMBL" id="KRO03244.1"/>
    </source>
</evidence>
<evidence type="ECO:0000256" key="2">
    <source>
        <dbReference type="ARBA" id="ARBA00022741"/>
    </source>
</evidence>
<evidence type="ECO:0000313" key="6">
    <source>
        <dbReference type="Proteomes" id="UP000051927"/>
    </source>
</evidence>
<dbReference type="NCBIfam" id="TIGR02727">
    <property type="entry name" value="MTHFS_bact"/>
    <property type="match status" value="1"/>
</dbReference>
<dbReference type="InterPro" id="IPR002698">
    <property type="entry name" value="FTHF_cligase"/>
</dbReference>
<sequence>MTYVKAGGMGSTCGTDAGKTALRKEQRKVRDFVPERVRATLDARILANLQASSEYQDADLVLTYVSMDSEVDTRTIIAEALESGKRVAIPRCTAEKTLEFVEISSLQGLHQSRFGMLEPDASLPALKTPEFVGSICLVPGLVFDGLGNRIGYGGGYYDRFLAFYPGHKIALVRTRQLSCNELPHEAHDIAIDLLVTDQRIWRVNNNFK</sequence>
<protein>
    <recommendedName>
        <fullName evidence="4">5-formyltetrahydrofolate cyclo-ligase</fullName>
        <ecNumber evidence="4">6.3.3.2</ecNumber>
    </recommendedName>
</protein>
<keyword evidence="6" id="KW-1185">Reference proteome</keyword>
<evidence type="ECO:0000256" key="3">
    <source>
        <dbReference type="ARBA" id="ARBA00022840"/>
    </source>
</evidence>
<keyword evidence="2 4" id="KW-0547">Nucleotide-binding</keyword>
<reference evidence="5 6" key="1">
    <citation type="journal article" date="2015" name="Genome Announc.">
        <title>Expanding the biotechnology potential of lactobacilli through comparative genomics of 213 strains and associated genera.</title>
        <authorList>
            <person name="Sun Z."/>
            <person name="Harris H.M."/>
            <person name="McCann A."/>
            <person name="Guo C."/>
            <person name="Argimon S."/>
            <person name="Zhang W."/>
            <person name="Yang X."/>
            <person name="Jeffery I.B."/>
            <person name="Cooney J.C."/>
            <person name="Kagawa T.F."/>
            <person name="Liu W."/>
            <person name="Song Y."/>
            <person name="Salvetti E."/>
            <person name="Wrobel A."/>
            <person name="Rasinkangas P."/>
            <person name="Parkhill J."/>
            <person name="Rea M.C."/>
            <person name="O'Sullivan O."/>
            <person name="Ritari J."/>
            <person name="Douillard F.P."/>
            <person name="Paul Ross R."/>
            <person name="Yang R."/>
            <person name="Briner A.E."/>
            <person name="Felis G.E."/>
            <person name="de Vos W.M."/>
            <person name="Barrangou R."/>
            <person name="Klaenhammer T.R."/>
            <person name="Caufield P.W."/>
            <person name="Cui Y."/>
            <person name="Zhang H."/>
            <person name="O'Toole P.W."/>
        </authorList>
    </citation>
    <scope>NUCLEOTIDE SEQUENCE [LARGE SCALE GENOMIC DNA]</scope>
    <source>
        <strain evidence="5 6">DSM 7090</strain>
    </source>
</reference>
<evidence type="ECO:0000256" key="1">
    <source>
        <dbReference type="ARBA" id="ARBA00010638"/>
    </source>
</evidence>
<comment type="cofactor">
    <cofactor evidence="4">
        <name>Mg(2+)</name>
        <dbReference type="ChEBI" id="CHEBI:18420"/>
    </cofactor>
</comment>
<comment type="similarity">
    <text evidence="1 4">Belongs to the 5-formyltetrahydrofolate cyclo-ligase family.</text>
</comment>
<dbReference type="EMBL" id="JQCP01000001">
    <property type="protein sequence ID" value="KRO03244.1"/>
    <property type="molecule type" value="Genomic_DNA"/>
</dbReference>
<dbReference type="EC" id="6.3.3.2" evidence="4"/>
<comment type="catalytic activity">
    <reaction evidence="4">
        <text>(6S)-5-formyl-5,6,7,8-tetrahydrofolate + ATP = (6R)-5,10-methenyltetrahydrofolate + ADP + phosphate</text>
        <dbReference type="Rhea" id="RHEA:10488"/>
        <dbReference type="ChEBI" id="CHEBI:30616"/>
        <dbReference type="ChEBI" id="CHEBI:43474"/>
        <dbReference type="ChEBI" id="CHEBI:57455"/>
        <dbReference type="ChEBI" id="CHEBI:57457"/>
        <dbReference type="ChEBI" id="CHEBI:456216"/>
        <dbReference type="EC" id="6.3.3.2"/>
    </reaction>
</comment>
<dbReference type="Pfam" id="PF01812">
    <property type="entry name" value="5-FTHF_cyc-lig"/>
    <property type="match status" value="1"/>
</dbReference>
<keyword evidence="4" id="KW-0460">Magnesium</keyword>